<evidence type="ECO:0000259" key="3">
    <source>
        <dbReference type="PROSITE" id="PS51186"/>
    </source>
</evidence>
<evidence type="ECO:0000313" key="5">
    <source>
        <dbReference type="Proteomes" id="UP000242699"/>
    </source>
</evidence>
<dbReference type="CDD" id="cd04301">
    <property type="entry name" value="NAT_SF"/>
    <property type="match status" value="1"/>
</dbReference>
<dbReference type="Gene3D" id="3.40.630.30">
    <property type="match status" value="1"/>
</dbReference>
<proteinExistence type="predicted"/>
<evidence type="ECO:0000256" key="2">
    <source>
        <dbReference type="ARBA" id="ARBA00023315"/>
    </source>
</evidence>
<dbReference type="GO" id="GO:0016747">
    <property type="term" value="F:acyltransferase activity, transferring groups other than amino-acyl groups"/>
    <property type="evidence" value="ECO:0007669"/>
    <property type="project" value="InterPro"/>
</dbReference>
<evidence type="ECO:0000313" key="4">
    <source>
        <dbReference type="EMBL" id="PSR25173.1"/>
    </source>
</evidence>
<feature type="domain" description="N-acetyltransferase" evidence="3">
    <location>
        <begin position="1"/>
        <end position="149"/>
    </location>
</feature>
<dbReference type="InterPro" id="IPR050680">
    <property type="entry name" value="YpeA/RimI_acetyltransf"/>
</dbReference>
<name>A0A2T2WSK7_9FIRM</name>
<organism evidence="4 5">
    <name type="scientific">Sulfobacillus benefaciens</name>
    <dbReference type="NCBI Taxonomy" id="453960"/>
    <lineage>
        <taxon>Bacteria</taxon>
        <taxon>Bacillati</taxon>
        <taxon>Bacillota</taxon>
        <taxon>Clostridia</taxon>
        <taxon>Eubacteriales</taxon>
        <taxon>Clostridiales Family XVII. Incertae Sedis</taxon>
        <taxon>Sulfobacillus</taxon>
    </lineage>
</organism>
<dbReference type="PANTHER" id="PTHR43420">
    <property type="entry name" value="ACETYLTRANSFERASE"/>
    <property type="match status" value="1"/>
</dbReference>
<dbReference type="AlphaFoldDB" id="A0A2T2WSK7"/>
<comment type="caution">
    <text evidence="4">The sequence shown here is derived from an EMBL/GenBank/DDBJ whole genome shotgun (WGS) entry which is preliminary data.</text>
</comment>
<dbReference type="InterPro" id="IPR000182">
    <property type="entry name" value="GNAT_dom"/>
</dbReference>
<dbReference type="InterPro" id="IPR016181">
    <property type="entry name" value="Acyl_CoA_acyltransferase"/>
</dbReference>
<protein>
    <submittedName>
        <fullName evidence="4">GNAT family N-acetyltransferase</fullName>
    </submittedName>
</protein>
<dbReference type="Pfam" id="PF00583">
    <property type="entry name" value="Acetyltransf_1"/>
    <property type="match status" value="1"/>
</dbReference>
<reference evidence="4 5" key="1">
    <citation type="journal article" date="2014" name="BMC Genomics">
        <title>Comparison of environmental and isolate Sulfobacillus genomes reveals diverse carbon, sulfur, nitrogen, and hydrogen metabolisms.</title>
        <authorList>
            <person name="Justice N.B."/>
            <person name="Norman A."/>
            <person name="Brown C.T."/>
            <person name="Singh A."/>
            <person name="Thomas B.C."/>
            <person name="Banfield J.F."/>
        </authorList>
    </citation>
    <scope>NUCLEOTIDE SEQUENCE [LARGE SCALE GENOMIC DNA]</scope>
    <source>
        <strain evidence="4">AMDSBA1</strain>
    </source>
</reference>
<dbReference type="Proteomes" id="UP000242699">
    <property type="component" value="Unassembled WGS sequence"/>
</dbReference>
<keyword evidence="1 4" id="KW-0808">Transferase</keyword>
<accession>A0A2T2WSK7</accession>
<evidence type="ECO:0000256" key="1">
    <source>
        <dbReference type="ARBA" id="ARBA00022679"/>
    </source>
</evidence>
<dbReference type="SUPFAM" id="SSF55729">
    <property type="entry name" value="Acyl-CoA N-acyltransferases (Nat)"/>
    <property type="match status" value="1"/>
</dbReference>
<dbReference type="EMBL" id="PXYT01000059">
    <property type="protein sequence ID" value="PSR25173.1"/>
    <property type="molecule type" value="Genomic_DNA"/>
</dbReference>
<gene>
    <name evidence="4" type="ORF">C7B43_17395</name>
</gene>
<dbReference type="PANTHER" id="PTHR43420:SF12">
    <property type="entry name" value="N-ACETYLTRANSFERASE DOMAIN-CONTAINING PROTEIN"/>
    <property type="match status" value="1"/>
</dbReference>
<sequence length="149" mass="17393">MQIRPYRPQQDYRAILNAQCDLYKINFPRFVCTPAFLADQSQRLRAAARRPFENGIFVLDAEPEIAGFVWVALRMDLQGTYGSIDQVYLREPYRRQGYGKLLMEAAHDFIRKQGITIARLYVTADNADAVHLYENQGYHTTRLEMERTL</sequence>
<dbReference type="PROSITE" id="PS51186">
    <property type="entry name" value="GNAT"/>
    <property type="match status" value="1"/>
</dbReference>
<keyword evidence="2" id="KW-0012">Acyltransferase</keyword>